<accession>A0A227KNK2</accession>
<gene>
    <name evidence="2" type="ORF">ADH67_05930</name>
</gene>
<proteinExistence type="predicted"/>
<organism evidence="2 3">
    <name type="scientific">Turicimonas muris</name>
    <dbReference type="NCBI Taxonomy" id="1796652"/>
    <lineage>
        <taxon>Bacteria</taxon>
        <taxon>Pseudomonadati</taxon>
        <taxon>Pseudomonadota</taxon>
        <taxon>Betaproteobacteria</taxon>
        <taxon>Burkholderiales</taxon>
        <taxon>Sutterellaceae</taxon>
        <taxon>Turicimonas</taxon>
    </lineage>
</organism>
<dbReference type="Pfam" id="PF26226">
    <property type="entry name" value="DUF8052"/>
    <property type="match status" value="1"/>
</dbReference>
<name>A0A227KNK2_9BURK</name>
<evidence type="ECO:0000313" key="3">
    <source>
        <dbReference type="Proteomes" id="UP000214610"/>
    </source>
</evidence>
<comment type="caution">
    <text evidence="2">The sequence shown here is derived from an EMBL/GenBank/DDBJ whole genome shotgun (WGS) entry which is preliminary data.</text>
</comment>
<evidence type="ECO:0000313" key="2">
    <source>
        <dbReference type="EMBL" id="OXE49667.1"/>
    </source>
</evidence>
<feature type="domain" description="DUF8052" evidence="1">
    <location>
        <begin position="3"/>
        <end position="163"/>
    </location>
</feature>
<dbReference type="RefSeq" id="WP_066593068.1">
    <property type="nucleotide sequence ID" value="NZ_CAJTBZ010000011.1"/>
</dbReference>
<keyword evidence="3" id="KW-1185">Reference proteome</keyword>
<dbReference type="EMBL" id="NHMP01000003">
    <property type="protein sequence ID" value="OXE49667.1"/>
    <property type="molecule type" value="Genomic_DNA"/>
</dbReference>
<protein>
    <recommendedName>
        <fullName evidence="1">DUF8052 domain-containing protein</fullName>
    </recommendedName>
</protein>
<dbReference type="AlphaFoldDB" id="A0A227KNK2"/>
<dbReference type="GeneID" id="78361567"/>
<dbReference type="Proteomes" id="UP000214610">
    <property type="component" value="Unassembled WGS sequence"/>
</dbReference>
<reference evidence="3" key="1">
    <citation type="submission" date="2017-05" db="EMBL/GenBank/DDBJ databases">
        <title>Improved OligoMM genomes.</title>
        <authorList>
            <person name="Garzetti D."/>
        </authorList>
    </citation>
    <scope>NUCLEOTIDE SEQUENCE [LARGE SCALE GENOMIC DNA]</scope>
    <source>
        <strain evidence="3">YL45</strain>
    </source>
</reference>
<evidence type="ECO:0000259" key="1">
    <source>
        <dbReference type="Pfam" id="PF26226"/>
    </source>
</evidence>
<dbReference type="InterPro" id="IPR058365">
    <property type="entry name" value="DUF8052"/>
</dbReference>
<sequence>MDSHQYKEILKNRLRSSFDILEPPKPLTNYSDLWAVHNRLNEKYFLSKKISLYSMNNDEYVSLKLVSNQLTAEFLEECQKAFSDYISSMRVAEGHMSSLFNLVLLTESGVEDKALNNLSKHKFHKDFCFTLKGWADLAVFVVDLKDQKVFSNPKGSNSTANFQIF</sequence>